<evidence type="ECO:0000313" key="9">
    <source>
        <dbReference type="EMBL" id="NXN92924.1"/>
    </source>
</evidence>
<keyword evidence="10" id="KW-1185">Reference proteome</keyword>
<feature type="coiled-coil region" evidence="7">
    <location>
        <begin position="201"/>
        <end position="235"/>
    </location>
</feature>
<sequence>QSRGRFLSRLRSSRICSVGLTVEQKCQLALRELTDVKAEIQRKKEDSEQTLQNLEAVIEETDVWRTAVQEAISDFAKFSSSVSCNKRSIVSSETLLRYMKEKNRQRDLLREKLLSKNYLLKAHKKKLQKQLMQEEMGDALHEACMQHLQVVKEQYQEKLNEKNQELLQLSQTLGKTIRVFNFYKTRLQTAMETSLSLMKDISQRKKLMKKMEREAALVEEQRADAECMNQQMRKQLSDYRVPPVLSYVEKKMTVTDLKSSLKSWERKVAFAEMTLQRCHKVWKQVKMSHN</sequence>
<dbReference type="Proteomes" id="UP000565785">
    <property type="component" value="Unassembled WGS sequence"/>
</dbReference>
<comment type="caution">
    <text evidence="9">The sequence shown here is derived from an EMBL/GenBank/DDBJ whole genome shotgun (WGS) entry which is preliminary data.</text>
</comment>
<reference evidence="9 10" key="1">
    <citation type="submission" date="2019-09" db="EMBL/GenBank/DDBJ databases">
        <title>Bird 10,000 Genomes (B10K) Project - Family phase.</title>
        <authorList>
            <person name="Zhang G."/>
        </authorList>
    </citation>
    <scope>NUCLEOTIDE SEQUENCE [LARGE SCALE GENOMIC DNA]</scope>
    <source>
        <strain evidence="9">B10K-DU-002-35</strain>
        <tissue evidence="9">Muscle</tissue>
    </source>
</reference>
<feature type="coiled-coil region" evidence="7">
    <location>
        <begin position="145"/>
        <end position="172"/>
    </location>
</feature>
<evidence type="ECO:0000256" key="6">
    <source>
        <dbReference type="ARBA" id="ARBA00044798"/>
    </source>
</evidence>
<accession>A0A7L1MZD6</accession>
<dbReference type="AlphaFoldDB" id="A0A7L1MZD6"/>
<dbReference type="InterPro" id="IPR051885">
    <property type="entry name" value="CC_CF"/>
</dbReference>
<evidence type="ECO:0000256" key="4">
    <source>
        <dbReference type="ARBA" id="ARBA00023273"/>
    </source>
</evidence>
<dbReference type="GO" id="GO:0060271">
    <property type="term" value="P:cilium assembly"/>
    <property type="evidence" value="ECO:0007669"/>
    <property type="project" value="TreeGrafter"/>
</dbReference>
<organism evidence="9 10">
    <name type="scientific">Rhinopomastus cyanomelas</name>
    <name type="common">Common scimitarbill</name>
    <dbReference type="NCBI Taxonomy" id="113115"/>
    <lineage>
        <taxon>Eukaryota</taxon>
        <taxon>Metazoa</taxon>
        <taxon>Chordata</taxon>
        <taxon>Craniata</taxon>
        <taxon>Vertebrata</taxon>
        <taxon>Euteleostomi</taxon>
        <taxon>Archelosauria</taxon>
        <taxon>Archosauria</taxon>
        <taxon>Dinosauria</taxon>
        <taxon>Saurischia</taxon>
        <taxon>Theropoda</taxon>
        <taxon>Coelurosauria</taxon>
        <taxon>Aves</taxon>
        <taxon>Neognathae</taxon>
        <taxon>Neoaves</taxon>
        <taxon>Telluraves</taxon>
        <taxon>Coraciimorphae</taxon>
        <taxon>Bucerotiformes</taxon>
        <taxon>Rhinopomastidae</taxon>
        <taxon>Rhinopomastus</taxon>
    </lineage>
</organism>
<keyword evidence="2" id="KW-0970">Cilium biogenesis/degradation</keyword>
<feature type="coiled-coil region" evidence="7">
    <location>
        <begin position="26"/>
        <end position="60"/>
    </location>
</feature>
<dbReference type="InterPro" id="IPR025254">
    <property type="entry name" value="CCDC113/CCDC96_CC"/>
</dbReference>
<evidence type="ECO:0000256" key="3">
    <source>
        <dbReference type="ARBA" id="ARBA00023054"/>
    </source>
</evidence>
<gene>
    <name evidence="9" type="primary">Ccdc113</name>
    <name evidence="9" type="ORF">RHICYA_R11692</name>
</gene>
<dbReference type="OrthoDB" id="10259713at2759"/>
<evidence type="ECO:0000313" key="10">
    <source>
        <dbReference type="Proteomes" id="UP000565785"/>
    </source>
</evidence>
<feature type="non-terminal residue" evidence="9">
    <location>
        <position position="1"/>
    </location>
</feature>
<dbReference type="EMBL" id="VXBP01001561">
    <property type="protein sequence ID" value="NXN92924.1"/>
    <property type="molecule type" value="Genomic_DNA"/>
</dbReference>
<dbReference type="PANTHER" id="PTHR15654:SF2">
    <property type="entry name" value="COILED-COIL DOMAIN-CONTAINING PROTEIN 113"/>
    <property type="match status" value="1"/>
</dbReference>
<evidence type="ECO:0000256" key="5">
    <source>
        <dbReference type="ARBA" id="ARBA00044506"/>
    </source>
</evidence>
<evidence type="ECO:0000256" key="1">
    <source>
        <dbReference type="ARBA" id="ARBA00004138"/>
    </source>
</evidence>
<feature type="non-terminal residue" evidence="9">
    <location>
        <position position="290"/>
    </location>
</feature>
<evidence type="ECO:0000256" key="7">
    <source>
        <dbReference type="SAM" id="Coils"/>
    </source>
</evidence>
<comment type="subcellular location">
    <subcellularLocation>
        <location evidence="1">Cell projection</location>
        <location evidence="1">Cilium</location>
    </subcellularLocation>
</comment>
<keyword evidence="3 7" id="KW-0175">Coiled coil</keyword>
<comment type="similarity">
    <text evidence="5">Belongs to the CFAP263 family.</text>
</comment>
<dbReference type="GO" id="GO:0036064">
    <property type="term" value="C:ciliary basal body"/>
    <property type="evidence" value="ECO:0007669"/>
    <property type="project" value="TreeGrafter"/>
</dbReference>
<feature type="domain" description="CCDC113/CCDC96 coiled-coil" evidence="8">
    <location>
        <begin position="105"/>
        <end position="276"/>
    </location>
</feature>
<dbReference type="GO" id="GO:0005930">
    <property type="term" value="C:axoneme"/>
    <property type="evidence" value="ECO:0007669"/>
    <property type="project" value="TreeGrafter"/>
</dbReference>
<evidence type="ECO:0000259" key="8">
    <source>
        <dbReference type="Pfam" id="PF13870"/>
    </source>
</evidence>
<keyword evidence="4" id="KW-0966">Cell projection</keyword>
<evidence type="ECO:0000256" key="2">
    <source>
        <dbReference type="ARBA" id="ARBA00022794"/>
    </source>
</evidence>
<dbReference type="PANTHER" id="PTHR15654">
    <property type="entry name" value="COILED-COIL DOMAIN-CONTAINING PROTEIN 113-RELATED"/>
    <property type="match status" value="1"/>
</dbReference>
<protein>
    <recommendedName>
        <fullName evidence="6">Cilia- and flagella-associated protein 263</fullName>
    </recommendedName>
</protein>
<name>A0A7L1MZD6_RHICY</name>
<dbReference type="Pfam" id="PF13870">
    <property type="entry name" value="CCDC113_CCDC96_CC"/>
    <property type="match status" value="1"/>
</dbReference>
<proteinExistence type="inferred from homology"/>